<evidence type="ECO:0000313" key="4">
    <source>
        <dbReference type="Proteomes" id="UP001208692"/>
    </source>
</evidence>
<gene>
    <name evidence="1" type="ORF">RCZ15_14560</name>
    <name evidence="2" type="ORF">RCZ16_04050</name>
</gene>
<dbReference type="Proteomes" id="UP001208692">
    <property type="component" value="Unassembled WGS sequence"/>
</dbReference>
<evidence type="ECO:0000313" key="2">
    <source>
        <dbReference type="EMBL" id="GJM52087.1"/>
    </source>
</evidence>
<protein>
    <submittedName>
        <fullName evidence="1">Uncharacterized protein</fullName>
    </submittedName>
</protein>
<dbReference type="Proteomes" id="UP001207736">
    <property type="component" value="Unassembled WGS sequence"/>
</dbReference>
<comment type="caution">
    <text evidence="1">The sequence shown here is derived from an EMBL/GenBank/DDBJ whole genome shotgun (WGS) entry which is preliminary data.</text>
</comment>
<dbReference type="EMBL" id="BQKB01000009">
    <property type="protein sequence ID" value="GJM52087.1"/>
    <property type="molecule type" value="Genomic_DNA"/>
</dbReference>
<accession>A0AAV5AXZ3</accession>
<dbReference type="EMBL" id="BQKA01000028">
    <property type="protein sequence ID" value="GJM50483.1"/>
    <property type="molecule type" value="Genomic_DNA"/>
</dbReference>
<proteinExistence type="predicted"/>
<keyword evidence="4" id="KW-1185">Reference proteome</keyword>
<organism evidence="1 3">
    <name type="scientific">Capnocytophaga catalasegens</name>
    <dbReference type="NCBI Taxonomy" id="1004260"/>
    <lineage>
        <taxon>Bacteria</taxon>
        <taxon>Pseudomonadati</taxon>
        <taxon>Bacteroidota</taxon>
        <taxon>Flavobacteriia</taxon>
        <taxon>Flavobacteriales</taxon>
        <taxon>Flavobacteriaceae</taxon>
        <taxon>Capnocytophaga</taxon>
    </lineage>
</organism>
<reference evidence="1 4" key="1">
    <citation type="submission" date="2021-11" db="EMBL/GenBank/DDBJ databases">
        <title>Draft genome sequence of Capnocytophaga sp. strain KC07075 isolated from cat oral cavity.</title>
        <authorList>
            <person name="Suzuki M."/>
            <person name="Imaoka K."/>
            <person name="Kimura M."/>
            <person name="Morikawa S."/>
            <person name="Maeda K."/>
        </authorList>
    </citation>
    <scope>NUCLEOTIDE SEQUENCE</scope>
    <source>
        <strain evidence="1">KC07075</strain>
        <strain evidence="2 4">KC07079</strain>
    </source>
</reference>
<sequence length="164" mass="17592">MAGIVGALGAVQIGIISAQQPPARQSYAQGGYTSGLGFADETGHEVAGVVHKNEYVIPEWLLKDPQVANIAQWLENRRMGAVASASNSNGYAEGGYTTHTTSVIAGAQDETNPALTQALHRLADIMEKIDREGLEAFLIADAQNGKKMHDAIKKYEELKNKSKQ</sequence>
<name>A0AAV5AXZ3_9FLAO</name>
<dbReference type="AlphaFoldDB" id="A0AAV5AXZ3"/>
<evidence type="ECO:0000313" key="1">
    <source>
        <dbReference type="EMBL" id="GJM50483.1"/>
    </source>
</evidence>
<evidence type="ECO:0000313" key="3">
    <source>
        <dbReference type="Proteomes" id="UP001207736"/>
    </source>
</evidence>
<dbReference type="RefSeq" id="WP_264846337.1">
    <property type="nucleotide sequence ID" value="NZ_BPMA01000021.1"/>
</dbReference>